<reference evidence="2" key="1">
    <citation type="submission" date="2015-08" db="EMBL/GenBank/DDBJ databases">
        <title>Draft Genome Sequence of a Heterotrophic Facultative Anaerobic Bacterium Ardenticatena maritima Strain 110S.</title>
        <authorList>
            <person name="Kawaichi S."/>
            <person name="Yoshida T."/>
            <person name="Sako Y."/>
            <person name="Nakamura R."/>
        </authorList>
    </citation>
    <scope>NUCLEOTIDE SEQUENCE [LARGE SCALE GENOMIC DNA]</scope>
    <source>
        <strain evidence="2">110S</strain>
    </source>
</reference>
<accession>A0A0M8KA66</accession>
<dbReference type="Proteomes" id="UP000037784">
    <property type="component" value="Unassembled WGS sequence"/>
</dbReference>
<keyword evidence="2" id="KW-1185">Reference proteome</keyword>
<dbReference type="Gene3D" id="3.30.470.20">
    <property type="entry name" value="ATP-grasp fold, B domain"/>
    <property type="match status" value="1"/>
</dbReference>
<dbReference type="InParanoid" id="A0A0M8KA66"/>
<organism evidence="1 2">
    <name type="scientific">Ardenticatena maritima</name>
    <dbReference type="NCBI Taxonomy" id="872965"/>
    <lineage>
        <taxon>Bacteria</taxon>
        <taxon>Bacillati</taxon>
        <taxon>Chloroflexota</taxon>
        <taxon>Ardenticatenia</taxon>
        <taxon>Ardenticatenales</taxon>
        <taxon>Ardenticatenaceae</taxon>
        <taxon>Ardenticatena</taxon>
    </lineage>
</organism>
<gene>
    <name evidence="1" type="ORF">ARMA_2315</name>
</gene>
<proteinExistence type="predicted"/>
<evidence type="ECO:0000313" key="1">
    <source>
        <dbReference type="EMBL" id="GAP63892.1"/>
    </source>
</evidence>
<evidence type="ECO:0000313" key="2">
    <source>
        <dbReference type="Proteomes" id="UP000037784"/>
    </source>
</evidence>
<comment type="caution">
    <text evidence="1">The sequence shown here is derived from an EMBL/GenBank/DDBJ whole genome shotgun (WGS) entry which is preliminary data.</text>
</comment>
<sequence>MKRRDDGNFYFIETAARVGGAHIVELLEAATNFNPWREWARLEVALARGEPYTLPALRNDHAALVICLARQQHPDLSAYNAPEVVWRAKEEYHAGVILASSDYERICRLRDEYADGFARDFLAVAPPPEKPTA</sequence>
<protein>
    <submittedName>
        <fullName evidence="1">Uncharacterized protein</fullName>
    </submittedName>
</protein>
<name>A0A0M8KA66_9CHLR</name>
<dbReference type="AlphaFoldDB" id="A0A0M8KA66"/>
<dbReference type="EMBL" id="BBZA01000199">
    <property type="protein sequence ID" value="GAP63892.1"/>
    <property type="molecule type" value="Genomic_DNA"/>
</dbReference>